<gene>
    <name evidence="2" type="ORF">FQB35_07160</name>
</gene>
<dbReference type="RefSeq" id="WP_148809325.1">
    <property type="nucleotide sequence ID" value="NZ_CP042243.1"/>
</dbReference>
<name>A0A5C0SDK7_CRATE</name>
<keyword evidence="1" id="KW-0812">Transmembrane</keyword>
<protein>
    <submittedName>
        <fullName evidence="2">Uncharacterized protein</fullName>
    </submittedName>
</protein>
<keyword evidence="3" id="KW-1185">Reference proteome</keyword>
<dbReference type="AlphaFoldDB" id="A0A5C0SDK7"/>
<sequence>MIYGIYSIIILSIFLLGYAIGRRIGIKEGYKKGVYYAPLKMREDVYNDHSCPLCNNQIDNKDIMC</sequence>
<feature type="transmembrane region" description="Helical" evidence="1">
    <location>
        <begin position="6"/>
        <end position="25"/>
    </location>
</feature>
<dbReference type="Proteomes" id="UP000324646">
    <property type="component" value="Chromosome"/>
</dbReference>
<evidence type="ECO:0000313" key="3">
    <source>
        <dbReference type="Proteomes" id="UP000324646"/>
    </source>
</evidence>
<keyword evidence="1" id="KW-0472">Membrane</keyword>
<accession>A0A5C0SDK7</accession>
<evidence type="ECO:0000313" key="2">
    <source>
        <dbReference type="EMBL" id="QEK12170.1"/>
    </source>
</evidence>
<dbReference type="KEGG" id="crs:FQB35_07160"/>
<dbReference type="OrthoDB" id="2382413at2"/>
<proteinExistence type="predicted"/>
<evidence type="ECO:0000256" key="1">
    <source>
        <dbReference type="SAM" id="Phobius"/>
    </source>
</evidence>
<organism evidence="2 3">
    <name type="scientific">Crassaminicella thermophila</name>
    <dbReference type="NCBI Taxonomy" id="2599308"/>
    <lineage>
        <taxon>Bacteria</taxon>
        <taxon>Bacillati</taxon>
        <taxon>Bacillota</taxon>
        <taxon>Clostridia</taxon>
        <taxon>Eubacteriales</taxon>
        <taxon>Clostridiaceae</taxon>
        <taxon>Crassaminicella</taxon>
    </lineage>
</organism>
<reference evidence="2 3" key="1">
    <citation type="submission" date="2019-07" db="EMBL/GenBank/DDBJ databases">
        <title>Complete genome of Crassaminicella thermophila SY095.</title>
        <authorList>
            <person name="Li X."/>
        </authorList>
    </citation>
    <scope>NUCLEOTIDE SEQUENCE [LARGE SCALE GENOMIC DNA]</scope>
    <source>
        <strain evidence="2 3">SY095</strain>
    </source>
</reference>
<dbReference type="EMBL" id="CP042243">
    <property type="protein sequence ID" value="QEK12170.1"/>
    <property type="molecule type" value="Genomic_DNA"/>
</dbReference>
<keyword evidence="1" id="KW-1133">Transmembrane helix</keyword>